<protein>
    <submittedName>
        <fullName evidence="1">Uncharacterized protein</fullName>
    </submittedName>
</protein>
<name>A0ACC2ID84_9PLEO</name>
<organism evidence="1 2">
    <name type="scientific">Boeremia exigua</name>
    <dbReference type="NCBI Taxonomy" id="749465"/>
    <lineage>
        <taxon>Eukaryota</taxon>
        <taxon>Fungi</taxon>
        <taxon>Dikarya</taxon>
        <taxon>Ascomycota</taxon>
        <taxon>Pezizomycotina</taxon>
        <taxon>Dothideomycetes</taxon>
        <taxon>Pleosporomycetidae</taxon>
        <taxon>Pleosporales</taxon>
        <taxon>Pleosporineae</taxon>
        <taxon>Didymellaceae</taxon>
        <taxon>Boeremia</taxon>
    </lineage>
</organism>
<comment type="caution">
    <text evidence="1">The sequence shown here is derived from an EMBL/GenBank/DDBJ whole genome shotgun (WGS) entry which is preliminary data.</text>
</comment>
<dbReference type="EMBL" id="JAPHNI010000278">
    <property type="protein sequence ID" value="KAJ8113068.1"/>
    <property type="molecule type" value="Genomic_DNA"/>
</dbReference>
<reference evidence="1" key="1">
    <citation type="submission" date="2022-11" db="EMBL/GenBank/DDBJ databases">
        <title>Genome Sequence of Boeremia exigua.</title>
        <authorList>
            <person name="Buettner E."/>
        </authorList>
    </citation>
    <scope>NUCLEOTIDE SEQUENCE</scope>
    <source>
        <strain evidence="1">CU02</strain>
    </source>
</reference>
<evidence type="ECO:0000313" key="1">
    <source>
        <dbReference type="EMBL" id="KAJ8113068.1"/>
    </source>
</evidence>
<evidence type="ECO:0000313" key="2">
    <source>
        <dbReference type="Proteomes" id="UP001153331"/>
    </source>
</evidence>
<sequence>MAHAHPNTQQHEWRQDSVCYNGTFYKPAALVDILSSPTSSTAAIEPNNNAAIEGPVHNLRQAIATLESRSEYVRSCPTLLDCLYTTLSEQNKHTWTAEADVTTDLEAQKSSDVPTIRRGRGRPRGSKDSQSRQVKGGRRKKKQGTQDCQRFNGTLHSGIGPDEPFITGYKPERFRNDSTKHNCYDQRTGPTEGEDNWGAEATTITRVPSKPQNQEHLSRPQDKPEQHGTEHLKAYQHVFRHEKSEEHIVKQDCSSYSSTNEASHRHPEPSSSTPSFLSAFPCTVEGALLERQISLVEEWTRMPPVVGAFTSSTEMFSGPESGLPTPTSMCMGCEHWEHWCEALFFPRGTAMRLPKCEHLVCLSCLTERYNARSNEDLYVDCPVCGGFVGHLLPAARLPPALIYDMLSRLSIRPLDDHNDHVIMINRQAFTEVMNVVFEIVTSRDGQYWEMGTAHVSPHTLYRQLEAYNASRPHQQLTTPGSLKSALESCIRNAFFTELRRRPENRCFKRQAARQRYTQELAQLLPQLARNEPGLERSLANWRVVVGWVVDILTVSWEQRFVVICQ</sequence>
<dbReference type="Proteomes" id="UP001153331">
    <property type="component" value="Unassembled WGS sequence"/>
</dbReference>
<accession>A0ACC2ID84</accession>
<gene>
    <name evidence="1" type="ORF">OPT61_g4722</name>
</gene>
<keyword evidence="2" id="KW-1185">Reference proteome</keyword>
<proteinExistence type="predicted"/>